<name>A0A831LU62_9EURY</name>
<dbReference type="Proteomes" id="UP000885648">
    <property type="component" value="Unassembled WGS sequence"/>
</dbReference>
<dbReference type="AlphaFoldDB" id="A0A831LU62"/>
<comment type="caution">
    <text evidence="1">The sequence shown here is derived from an EMBL/GenBank/DDBJ whole genome shotgun (WGS) entry which is preliminary data.</text>
</comment>
<accession>A0A831LU62</accession>
<evidence type="ECO:0000313" key="1">
    <source>
        <dbReference type="EMBL" id="HDS62940.1"/>
    </source>
</evidence>
<feature type="non-terminal residue" evidence="1">
    <location>
        <position position="1"/>
    </location>
</feature>
<organism evidence="1">
    <name type="scientific">Methanofollis liminatans</name>
    <dbReference type="NCBI Taxonomy" id="2201"/>
    <lineage>
        <taxon>Archaea</taxon>
        <taxon>Methanobacteriati</taxon>
        <taxon>Methanobacteriota</taxon>
        <taxon>Stenosarchaea group</taxon>
        <taxon>Methanomicrobia</taxon>
        <taxon>Methanomicrobiales</taxon>
        <taxon>Methanomicrobiaceae</taxon>
        <taxon>Methanofollis</taxon>
    </lineage>
</organism>
<reference evidence="1" key="1">
    <citation type="journal article" date="2020" name="mSystems">
        <title>Genome- and Community-Level Interaction Insights into Carbon Utilization and Element Cycling Functions of Hydrothermarchaeota in Hydrothermal Sediment.</title>
        <authorList>
            <person name="Zhou Z."/>
            <person name="Liu Y."/>
            <person name="Xu W."/>
            <person name="Pan J."/>
            <person name="Luo Z.H."/>
            <person name="Li M."/>
        </authorList>
    </citation>
    <scope>NUCLEOTIDE SEQUENCE</scope>
    <source>
        <strain evidence="1">SpSt-1183</strain>
    </source>
</reference>
<proteinExistence type="predicted"/>
<dbReference type="EMBL" id="DSBY01000094">
    <property type="protein sequence ID" value="HDS62940.1"/>
    <property type="molecule type" value="Genomic_DNA"/>
</dbReference>
<protein>
    <submittedName>
        <fullName evidence="1">Coenzyme F430 synthase</fullName>
    </submittedName>
</protein>
<gene>
    <name evidence="1" type="ORF">ENN52_02190</name>
</gene>
<sequence length="95" mass="9861">CRETAVAAAAYARALAGSGPLILVIGTEGQTICEGFPADEVKWAIEEIRPDRVVLVGDYPEIEGIPAGDRAKGAGIAEEIANDGGAIVLAVKTWR</sequence>